<dbReference type="AlphaFoldDB" id="A0A8D9ERF3"/>
<organism evidence="2">
    <name type="scientific">Cacopsylla melanoneura</name>
    <dbReference type="NCBI Taxonomy" id="428564"/>
    <lineage>
        <taxon>Eukaryota</taxon>
        <taxon>Metazoa</taxon>
        <taxon>Ecdysozoa</taxon>
        <taxon>Arthropoda</taxon>
        <taxon>Hexapoda</taxon>
        <taxon>Insecta</taxon>
        <taxon>Pterygota</taxon>
        <taxon>Neoptera</taxon>
        <taxon>Paraneoptera</taxon>
        <taxon>Hemiptera</taxon>
        <taxon>Sternorrhyncha</taxon>
        <taxon>Psylloidea</taxon>
        <taxon>Psyllidae</taxon>
        <taxon>Psyllinae</taxon>
        <taxon>Cacopsylla</taxon>
    </lineage>
</organism>
<reference evidence="2" key="1">
    <citation type="submission" date="2021-05" db="EMBL/GenBank/DDBJ databases">
        <authorList>
            <person name="Alioto T."/>
            <person name="Alioto T."/>
            <person name="Gomez Garrido J."/>
        </authorList>
    </citation>
    <scope>NUCLEOTIDE SEQUENCE</scope>
</reference>
<dbReference type="EMBL" id="HBUF01562284">
    <property type="protein sequence ID" value="CAG6762941.1"/>
    <property type="molecule type" value="Transcribed_RNA"/>
</dbReference>
<keyword evidence="1" id="KW-1133">Transmembrane helix</keyword>
<keyword evidence="1" id="KW-0812">Transmembrane</keyword>
<accession>A0A8D9ERF3</accession>
<dbReference type="EMBL" id="HBUF01058879">
    <property type="protein sequence ID" value="CAG6625045.1"/>
    <property type="molecule type" value="Transcribed_RNA"/>
</dbReference>
<proteinExistence type="predicted"/>
<keyword evidence="1" id="KW-0472">Membrane</keyword>
<name>A0A8D9ERF3_9HEMI</name>
<evidence type="ECO:0000313" key="2">
    <source>
        <dbReference type="EMBL" id="CAG6762942.1"/>
    </source>
</evidence>
<feature type="transmembrane region" description="Helical" evidence="1">
    <location>
        <begin position="38"/>
        <end position="56"/>
    </location>
</feature>
<evidence type="ECO:0000256" key="1">
    <source>
        <dbReference type="SAM" id="Phobius"/>
    </source>
</evidence>
<feature type="transmembrane region" description="Helical" evidence="1">
    <location>
        <begin position="12"/>
        <end position="32"/>
    </location>
</feature>
<dbReference type="EMBL" id="HBUF01562285">
    <property type="protein sequence ID" value="CAG6762942.1"/>
    <property type="molecule type" value="Transcribed_RNA"/>
</dbReference>
<dbReference type="EMBL" id="HBUF01562286">
    <property type="protein sequence ID" value="CAG6762943.1"/>
    <property type="molecule type" value="Transcribed_RNA"/>
</dbReference>
<protein>
    <submittedName>
        <fullName evidence="2">Uncharacterized protein</fullName>
    </submittedName>
</protein>
<sequence>MCSVVCTPSNGPHWVFIIIYLLLITCGTLDIMGITFDFLIISSFIRFLSLSLLGFLSKFTSPMLGSEDSVVDNTSSFFCVVEYFLYESSNRAKISCIVSFLSEFLSY</sequence>